<dbReference type="RefSeq" id="XP_064675506.1">
    <property type="nucleotide sequence ID" value="XM_064832627.1"/>
</dbReference>
<comment type="caution">
    <text evidence="3">The sequence shown here is derived from an EMBL/GenBank/DDBJ whole genome shotgun (WGS) entry which is preliminary data.</text>
</comment>
<evidence type="ECO:0000313" key="3">
    <source>
        <dbReference type="EMBL" id="KAK4508840.1"/>
    </source>
</evidence>
<dbReference type="GO" id="GO:0000278">
    <property type="term" value="P:mitotic cell cycle"/>
    <property type="evidence" value="ECO:0007669"/>
    <property type="project" value="TreeGrafter"/>
</dbReference>
<gene>
    <name evidence="3" type="ORF">ATC70_013463</name>
</gene>
<organism evidence="3 4">
    <name type="scientific">Mucor velutinosus</name>
    <dbReference type="NCBI Taxonomy" id="708070"/>
    <lineage>
        <taxon>Eukaryota</taxon>
        <taxon>Fungi</taxon>
        <taxon>Fungi incertae sedis</taxon>
        <taxon>Mucoromycota</taxon>
        <taxon>Mucoromycotina</taxon>
        <taxon>Mucoromycetes</taxon>
        <taxon>Mucorales</taxon>
        <taxon>Mucorineae</taxon>
        <taxon>Mucoraceae</taxon>
        <taxon>Mucor</taxon>
    </lineage>
</organism>
<feature type="compositionally biased region" description="Polar residues" evidence="1">
    <location>
        <begin position="325"/>
        <end position="335"/>
    </location>
</feature>
<feature type="region of interest" description="Disordered" evidence="1">
    <location>
        <begin position="324"/>
        <end position="412"/>
    </location>
</feature>
<evidence type="ECO:0000256" key="1">
    <source>
        <dbReference type="SAM" id="MobiDB-lite"/>
    </source>
</evidence>
<feature type="compositionally biased region" description="Polar residues" evidence="1">
    <location>
        <begin position="1"/>
        <end position="11"/>
    </location>
</feature>
<feature type="domain" description="BRCT" evidence="2">
    <location>
        <begin position="530"/>
        <end position="587"/>
    </location>
</feature>
<dbReference type="AlphaFoldDB" id="A0AAN7D546"/>
<proteinExistence type="predicted"/>
<sequence length="590" mass="65769">MVLPPSNSSRLSALKNARHSASKSKQTGITDFLKKGQPIVPAQHQHHRASRPSTSQPLKQPPPSSQQLPQRQRQKSPALSETQNTSTSVQSNKILNGVVACLDVRTEDGDDVSQNFERALQSMGAKTRRTFSDSITHLIFKNGSPATLKKAMSKNVFIINLLWISRCKREGKRLPEKDFIIERPQGLVIAGKKRRKSMEPGKVRALVSSDLEASISSSSDGSTHDDSKVETRRQTIATSNWIARDFKKPSVGESLTRKRQIQEAEAYDEDVEQDILPPRLSLPISVESIASRHIAKKQKTPTTLPVHAPSLEMKEQIKARFSIGQAPTSNPDTKPSSANGSTTSNGSSATDNKLDDTLRQIDPSKLSISSPTQVSSTPIKRKRRLTGTLGRPSLSGSIDTPQPPKSETNNQPQTIVLTSMTPSTRKRYEDIIKKLGHYQLATEVTETTSHVLAGAQRRTKSVTLGFLRGAWILNPEWLIQCEIKGEYIPEDKFELLDWYPRAKAARKRERLIPSTTRIKVHSSSSGVDFIKELVKLAGGTIVENDQEADIIICDKTKMLNDKRMVTDHWLFESIEHWKCMPIANYHHVKK</sequence>
<dbReference type="CDD" id="cd17751">
    <property type="entry name" value="BRCT_microcephalin_rpt3"/>
    <property type="match status" value="1"/>
</dbReference>
<evidence type="ECO:0000313" key="4">
    <source>
        <dbReference type="Proteomes" id="UP001304243"/>
    </source>
</evidence>
<dbReference type="GeneID" id="89957149"/>
<dbReference type="SUPFAM" id="SSF52113">
    <property type="entry name" value="BRCT domain"/>
    <property type="match status" value="3"/>
</dbReference>
<dbReference type="PROSITE" id="PS50172">
    <property type="entry name" value="BRCT"/>
    <property type="match status" value="3"/>
</dbReference>
<dbReference type="CDD" id="cd17736">
    <property type="entry name" value="BRCT_microcephalin_rpt2"/>
    <property type="match status" value="1"/>
</dbReference>
<feature type="region of interest" description="Disordered" evidence="1">
    <location>
        <begin position="1"/>
        <end position="90"/>
    </location>
</feature>
<reference evidence="3 4" key="1">
    <citation type="submission" date="2022-11" db="EMBL/GenBank/DDBJ databases">
        <title>Mucor velutinosus strain NIH1002 WGS.</title>
        <authorList>
            <person name="Subramanian P."/>
            <person name="Mullikin J.C."/>
            <person name="Segre J.A."/>
            <person name="Zelazny A.M."/>
        </authorList>
    </citation>
    <scope>NUCLEOTIDE SEQUENCE [LARGE SCALE GENOMIC DNA]</scope>
    <source>
        <strain evidence="3 4">NIH1002</strain>
    </source>
</reference>
<evidence type="ECO:0000259" key="2">
    <source>
        <dbReference type="PROSITE" id="PS50172"/>
    </source>
</evidence>
<feature type="compositionally biased region" description="Low complexity" evidence="1">
    <location>
        <begin position="65"/>
        <end position="77"/>
    </location>
</feature>
<feature type="compositionally biased region" description="Polar residues" evidence="1">
    <location>
        <begin position="366"/>
        <end position="378"/>
    </location>
</feature>
<dbReference type="CDD" id="cd17716">
    <property type="entry name" value="BRCT_microcephalin_rpt1"/>
    <property type="match status" value="1"/>
</dbReference>
<feature type="compositionally biased region" description="Polar residues" evidence="1">
    <location>
        <begin position="394"/>
        <end position="412"/>
    </location>
</feature>
<dbReference type="InterPro" id="IPR022047">
    <property type="entry name" value="Microcephalin-like"/>
</dbReference>
<feature type="compositionally biased region" description="Low complexity" evidence="1">
    <location>
        <begin position="336"/>
        <end position="349"/>
    </location>
</feature>
<dbReference type="PANTHER" id="PTHR14625:SF3">
    <property type="entry name" value="MICROCEPHALIN"/>
    <property type="match status" value="1"/>
</dbReference>
<feature type="domain" description="BRCT" evidence="2">
    <location>
        <begin position="90"/>
        <end position="181"/>
    </location>
</feature>
<dbReference type="InterPro" id="IPR036420">
    <property type="entry name" value="BRCT_dom_sf"/>
</dbReference>
<dbReference type="Proteomes" id="UP001304243">
    <property type="component" value="Unassembled WGS sequence"/>
</dbReference>
<dbReference type="Pfam" id="PF00533">
    <property type="entry name" value="BRCT"/>
    <property type="match status" value="1"/>
</dbReference>
<feature type="domain" description="BRCT" evidence="2">
    <location>
        <begin position="414"/>
        <end position="495"/>
    </location>
</feature>
<feature type="compositionally biased region" description="Polar residues" evidence="1">
    <location>
        <begin position="79"/>
        <end position="90"/>
    </location>
</feature>
<keyword evidence="4" id="KW-1185">Reference proteome</keyword>
<dbReference type="EMBL" id="JASEJX010000043">
    <property type="protein sequence ID" value="KAK4508840.1"/>
    <property type="molecule type" value="Genomic_DNA"/>
</dbReference>
<accession>A0AAN7D546</accession>
<name>A0AAN7D546_9FUNG</name>
<dbReference type="PANTHER" id="PTHR14625">
    <property type="entry name" value="MICROCEPHALIN"/>
    <property type="match status" value="1"/>
</dbReference>
<dbReference type="InterPro" id="IPR001357">
    <property type="entry name" value="BRCT_dom"/>
</dbReference>
<dbReference type="Gene3D" id="3.40.50.10190">
    <property type="entry name" value="BRCT domain"/>
    <property type="match status" value="3"/>
</dbReference>
<protein>
    <recommendedName>
        <fullName evidence="2">BRCT domain-containing protein</fullName>
    </recommendedName>
</protein>
<dbReference type="Pfam" id="PF12738">
    <property type="entry name" value="PTCB-BRCT"/>
    <property type="match status" value="1"/>
</dbReference>
<dbReference type="SMART" id="SM00292">
    <property type="entry name" value="BRCT"/>
    <property type="match status" value="3"/>
</dbReference>